<evidence type="ECO:0000313" key="4">
    <source>
        <dbReference type="EMBL" id="OKL54129.1"/>
    </source>
</evidence>
<dbReference type="Proteomes" id="UP000185628">
    <property type="component" value="Unassembled WGS sequence"/>
</dbReference>
<dbReference type="InterPro" id="IPR050680">
    <property type="entry name" value="YpeA/RimI_acetyltransf"/>
</dbReference>
<reference evidence="5" key="1">
    <citation type="submission" date="2016-12" db="EMBL/GenBank/DDBJ databases">
        <authorList>
            <person name="Meng X."/>
        </authorList>
    </citation>
    <scope>NUCLEOTIDE SEQUENCE [LARGE SCALE GENOMIC DNA]</scope>
    <source>
        <strain evidence="5">DSM 19116</strain>
    </source>
</reference>
<comment type="caution">
    <text evidence="4">The sequence shown here is derived from an EMBL/GenBank/DDBJ whole genome shotgun (WGS) entry which is preliminary data.</text>
</comment>
<keyword evidence="1" id="KW-0808">Transferase</keyword>
<accession>A0A1Q5Q359</accession>
<name>A0A1Q5Q359_9ACTO</name>
<dbReference type="Gene3D" id="3.40.630.30">
    <property type="match status" value="1"/>
</dbReference>
<dbReference type="GO" id="GO:0016747">
    <property type="term" value="F:acyltransferase activity, transferring groups other than amino-acyl groups"/>
    <property type="evidence" value="ECO:0007669"/>
    <property type="project" value="InterPro"/>
</dbReference>
<dbReference type="InterPro" id="IPR000182">
    <property type="entry name" value="GNAT_dom"/>
</dbReference>
<evidence type="ECO:0000256" key="2">
    <source>
        <dbReference type="ARBA" id="ARBA00023315"/>
    </source>
</evidence>
<dbReference type="PROSITE" id="PS51186">
    <property type="entry name" value="GNAT"/>
    <property type="match status" value="1"/>
</dbReference>
<feature type="domain" description="N-acetyltransferase" evidence="3">
    <location>
        <begin position="220"/>
        <end position="371"/>
    </location>
</feature>
<protein>
    <recommendedName>
        <fullName evidence="3">N-acetyltransferase domain-containing protein</fullName>
    </recommendedName>
</protein>
<keyword evidence="2" id="KW-0012">Acyltransferase</keyword>
<dbReference type="RefSeq" id="WP_073716437.1">
    <property type="nucleotide sequence ID" value="NZ_MQVR01000026.1"/>
</dbReference>
<dbReference type="EMBL" id="MQVR01000026">
    <property type="protein sequence ID" value="OKL54129.1"/>
    <property type="molecule type" value="Genomic_DNA"/>
</dbReference>
<dbReference type="PANTHER" id="PTHR43420">
    <property type="entry name" value="ACETYLTRANSFERASE"/>
    <property type="match status" value="1"/>
</dbReference>
<dbReference type="Pfam" id="PF00583">
    <property type="entry name" value="Acetyltransf_1"/>
    <property type="match status" value="1"/>
</dbReference>
<dbReference type="OrthoDB" id="9799092at2"/>
<dbReference type="CDD" id="cd04301">
    <property type="entry name" value="NAT_SF"/>
    <property type="match status" value="1"/>
</dbReference>
<dbReference type="AlphaFoldDB" id="A0A1Q5Q359"/>
<organism evidence="4 5">
    <name type="scientific">Bowdeniella nasicola</name>
    <dbReference type="NCBI Taxonomy" id="208480"/>
    <lineage>
        <taxon>Bacteria</taxon>
        <taxon>Bacillati</taxon>
        <taxon>Actinomycetota</taxon>
        <taxon>Actinomycetes</taxon>
        <taxon>Actinomycetales</taxon>
        <taxon>Actinomycetaceae</taxon>
        <taxon>Bowdeniella</taxon>
    </lineage>
</organism>
<gene>
    <name evidence="4" type="ORF">BSZ39_05840</name>
</gene>
<dbReference type="SUPFAM" id="SSF55729">
    <property type="entry name" value="Acyl-CoA N-acyltransferases (Nat)"/>
    <property type="match status" value="1"/>
</dbReference>
<evidence type="ECO:0000256" key="1">
    <source>
        <dbReference type="ARBA" id="ARBA00022679"/>
    </source>
</evidence>
<evidence type="ECO:0000259" key="3">
    <source>
        <dbReference type="PROSITE" id="PS51186"/>
    </source>
</evidence>
<dbReference type="InterPro" id="IPR016181">
    <property type="entry name" value="Acyl_CoA_acyltransferase"/>
</dbReference>
<proteinExistence type="predicted"/>
<evidence type="ECO:0000313" key="5">
    <source>
        <dbReference type="Proteomes" id="UP000185628"/>
    </source>
</evidence>
<sequence>MAENGEVPQRIRSHHYHETPDRATFGLRSRFQQLAEARRARKISNAAITADLSGVGDLAWRELTSDDLPALVALVADVEDVENPPFRTTESEIAELFAPGYSTACIGGFDGDNLLAYGFVRIPDFDAPFEVATLSGTSHPKLRDGSIERDLLGWQLDAAKSLIARRQRGVPSYIQIHVDENQTGSHELLQEFGFVTHGVVTQMRRSLNDDMPKVDLPSHVRIEPWTEELHDAVKKVHHLAFEQAGSGGDVSQKEWARARERFVPEWSFVAVDRSSDRARIAGYVLAARWDEDWAALGWSEGYLEAIGVLEEWRSQGVAKSLLVKSMKAMKEDGMEYAGLDADDQNPTGAQHIFGMLGFEPTHSTTQYVLPL</sequence>
<keyword evidence="5" id="KW-1185">Reference proteome</keyword>